<dbReference type="PANTHER" id="PTHR15228:SF24">
    <property type="entry name" value="RHO-GAP DOMAIN-CONTAINING PROTEIN"/>
    <property type="match status" value="1"/>
</dbReference>
<evidence type="ECO:0000256" key="2">
    <source>
        <dbReference type="SAM" id="Coils"/>
    </source>
</evidence>
<evidence type="ECO:0000313" key="5">
    <source>
        <dbReference type="Proteomes" id="UP000749559"/>
    </source>
</evidence>
<dbReference type="InterPro" id="IPR008936">
    <property type="entry name" value="Rho_GTPase_activation_prot"/>
</dbReference>
<dbReference type="InterPro" id="IPR011993">
    <property type="entry name" value="PH-like_dom_sf"/>
</dbReference>
<dbReference type="EMBL" id="CAIIXF020000009">
    <property type="protein sequence ID" value="CAH1795633.1"/>
    <property type="molecule type" value="Genomic_DNA"/>
</dbReference>
<dbReference type="PANTHER" id="PTHR15228">
    <property type="entry name" value="SPERMATHECAL PHYSIOLOGY VARIANT"/>
    <property type="match status" value="1"/>
</dbReference>
<keyword evidence="1" id="KW-0343">GTPase activation</keyword>
<feature type="region of interest" description="Disordered" evidence="3">
    <location>
        <begin position="379"/>
        <end position="401"/>
    </location>
</feature>
<proteinExistence type="predicted"/>
<dbReference type="Pfam" id="PF00169">
    <property type="entry name" value="PH"/>
    <property type="match status" value="1"/>
</dbReference>
<reference evidence="4" key="1">
    <citation type="submission" date="2022-03" db="EMBL/GenBank/DDBJ databases">
        <authorList>
            <person name="Martin C."/>
        </authorList>
    </citation>
    <scope>NUCLEOTIDE SEQUENCE</scope>
</reference>
<dbReference type="SMART" id="SM00233">
    <property type="entry name" value="PH"/>
    <property type="match status" value="1"/>
</dbReference>
<dbReference type="SUPFAM" id="SSF50729">
    <property type="entry name" value="PH domain-like"/>
    <property type="match status" value="1"/>
</dbReference>
<feature type="coiled-coil region" evidence="2">
    <location>
        <begin position="414"/>
        <end position="459"/>
    </location>
</feature>
<dbReference type="GO" id="GO:0005096">
    <property type="term" value="F:GTPase activator activity"/>
    <property type="evidence" value="ECO:0007669"/>
    <property type="project" value="UniProtKB-KW"/>
</dbReference>
<protein>
    <submittedName>
        <fullName evidence="4">Uncharacterized protein</fullName>
    </submittedName>
</protein>
<dbReference type="GO" id="GO:0051056">
    <property type="term" value="P:regulation of small GTPase mediated signal transduction"/>
    <property type="evidence" value="ECO:0007669"/>
    <property type="project" value="UniProtKB-ARBA"/>
</dbReference>
<sequence>MSVKASFQSYSRHCVKSGWLKKQGGVVKSWKERFFIIKGGYMTYYAKEDDSKKLGSIELIGNRVVEVPSSNNGDDPPRFLFEIISGEGQGKMASNHETYLLWAETDQERKDWMKAIRRVMYASIGGAIFGQNLRDTMLYESRQGQRKVPQIVEQCTDFIIKHGLEVEGVFRLPGRAAFIKEIRERYDLGQRPDLEQLGADIHTVCSLLKLYLRELPEPLIPYEMYEKFYKVAMRDICEDEDKAFDKLIEYLSKVPVYDYNVLKHMCKFLHTITEHCEVNKMHAVNLGTIFNISFIAPNDDDPTLLMGVSPGLTQISALLIANQERLFKLEYNSNGDSIVVDNLLDMENQETSEQSLVPPLTPATVELMTGLTLSSEEAREMMKNGSGELSDSLSTDSDSSSAKDFAELDPISYISRLEQEISKLKSELKSTKKEKKALKEKYEKQIVQMAKKMSDEKESTAASVARIIDLQSKLQEYQLKYGPLG</sequence>
<keyword evidence="2" id="KW-0175">Coiled coil</keyword>
<keyword evidence="5" id="KW-1185">Reference proteome</keyword>
<accession>A0A8J1XZG3</accession>
<gene>
    <name evidence="4" type="ORF">OFUS_LOCUS20148</name>
</gene>
<dbReference type="InterPro" id="IPR051025">
    <property type="entry name" value="RhoGAP"/>
</dbReference>
<dbReference type="Proteomes" id="UP000749559">
    <property type="component" value="Unassembled WGS sequence"/>
</dbReference>
<dbReference type="Pfam" id="PF00620">
    <property type="entry name" value="RhoGAP"/>
    <property type="match status" value="1"/>
</dbReference>
<evidence type="ECO:0000313" key="4">
    <source>
        <dbReference type="EMBL" id="CAH1795633.1"/>
    </source>
</evidence>
<feature type="compositionally biased region" description="Low complexity" evidence="3">
    <location>
        <begin position="389"/>
        <end position="400"/>
    </location>
</feature>
<evidence type="ECO:0000256" key="3">
    <source>
        <dbReference type="SAM" id="MobiDB-lite"/>
    </source>
</evidence>
<dbReference type="AlphaFoldDB" id="A0A8J1XZG3"/>
<dbReference type="OrthoDB" id="185175at2759"/>
<dbReference type="GO" id="GO:0007165">
    <property type="term" value="P:signal transduction"/>
    <property type="evidence" value="ECO:0007669"/>
    <property type="project" value="InterPro"/>
</dbReference>
<dbReference type="Gene3D" id="1.10.555.10">
    <property type="entry name" value="Rho GTPase activation protein"/>
    <property type="match status" value="1"/>
</dbReference>
<dbReference type="PROSITE" id="PS50003">
    <property type="entry name" value="PH_DOMAIN"/>
    <property type="match status" value="1"/>
</dbReference>
<dbReference type="InterPro" id="IPR001849">
    <property type="entry name" value="PH_domain"/>
</dbReference>
<name>A0A8J1XZG3_OWEFU</name>
<dbReference type="FunFam" id="2.30.29.30:FF:000286">
    <property type="entry name" value="PH-protein kinase domain containing protein"/>
    <property type="match status" value="1"/>
</dbReference>
<dbReference type="SMART" id="SM00324">
    <property type="entry name" value="RhoGAP"/>
    <property type="match status" value="1"/>
</dbReference>
<dbReference type="PROSITE" id="PS50238">
    <property type="entry name" value="RHOGAP"/>
    <property type="match status" value="1"/>
</dbReference>
<comment type="caution">
    <text evidence="4">The sequence shown here is derived from an EMBL/GenBank/DDBJ whole genome shotgun (WGS) entry which is preliminary data.</text>
</comment>
<evidence type="ECO:0000256" key="1">
    <source>
        <dbReference type="ARBA" id="ARBA00022468"/>
    </source>
</evidence>
<dbReference type="Gene3D" id="2.30.29.30">
    <property type="entry name" value="Pleckstrin-homology domain (PH domain)/Phosphotyrosine-binding domain (PTB)"/>
    <property type="match status" value="1"/>
</dbReference>
<organism evidence="4 5">
    <name type="scientific">Owenia fusiformis</name>
    <name type="common">Polychaete worm</name>
    <dbReference type="NCBI Taxonomy" id="6347"/>
    <lineage>
        <taxon>Eukaryota</taxon>
        <taxon>Metazoa</taxon>
        <taxon>Spiralia</taxon>
        <taxon>Lophotrochozoa</taxon>
        <taxon>Annelida</taxon>
        <taxon>Polychaeta</taxon>
        <taxon>Sedentaria</taxon>
        <taxon>Canalipalpata</taxon>
        <taxon>Sabellida</taxon>
        <taxon>Oweniida</taxon>
        <taxon>Oweniidae</taxon>
        <taxon>Owenia</taxon>
    </lineage>
</organism>
<dbReference type="SUPFAM" id="SSF48350">
    <property type="entry name" value="GTPase activation domain, GAP"/>
    <property type="match status" value="1"/>
</dbReference>
<dbReference type="InterPro" id="IPR000198">
    <property type="entry name" value="RhoGAP_dom"/>
</dbReference>